<protein>
    <submittedName>
        <fullName evidence="1">Uncharacterized protein</fullName>
    </submittedName>
</protein>
<comment type="caution">
    <text evidence="1">The sequence shown here is derived from an EMBL/GenBank/DDBJ whole genome shotgun (WGS) entry which is preliminary data.</text>
</comment>
<accession>A0AAV4IQ44</accession>
<dbReference type="Proteomes" id="UP000762676">
    <property type="component" value="Unassembled WGS sequence"/>
</dbReference>
<dbReference type="AlphaFoldDB" id="A0AAV4IQ44"/>
<gene>
    <name evidence="1" type="ORF">ElyMa_006650700</name>
</gene>
<name>A0AAV4IQ44_9GAST</name>
<evidence type="ECO:0000313" key="2">
    <source>
        <dbReference type="Proteomes" id="UP000762676"/>
    </source>
</evidence>
<reference evidence="1 2" key="1">
    <citation type="journal article" date="2021" name="Elife">
        <title>Chloroplast acquisition without the gene transfer in kleptoplastic sea slugs, Plakobranchus ocellatus.</title>
        <authorList>
            <person name="Maeda T."/>
            <person name="Takahashi S."/>
            <person name="Yoshida T."/>
            <person name="Shimamura S."/>
            <person name="Takaki Y."/>
            <person name="Nagai Y."/>
            <person name="Toyoda A."/>
            <person name="Suzuki Y."/>
            <person name="Arimoto A."/>
            <person name="Ishii H."/>
            <person name="Satoh N."/>
            <person name="Nishiyama T."/>
            <person name="Hasebe M."/>
            <person name="Maruyama T."/>
            <person name="Minagawa J."/>
            <person name="Obokata J."/>
            <person name="Shigenobu S."/>
        </authorList>
    </citation>
    <scope>NUCLEOTIDE SEQUENCE [LARGE SCALE GENOMIC DNA]</scope>
</reference>
<dbReference type="EMBL" id="BMAT01013347">
    <property type="protein sequence ID" value="GFS10641.1"/>
    <property type="molecule type" value="Genomic_DNA"/>
</dbReference>
<keyword evidence="2" id="KW-1185">Reference proteome</keyword>
<proteinExistence type="predicted"/>
<sequence>MSVAFDTIDRKPPLDILKNIIAEDQLTIIRFLLSNTTIDPKIDGAIENSRSQTGGQYDPYCSIGWSLVGLGLPPRGSPGAAVVGLTTCVPLLGSVVGGAPRV</sequence>
<evidence type="ECO:0000313" key="1">
    <source>
        <dbReference type="EMBL" id="GFS10641.1"/>
    </source>
</evidence>
<organism evidence="1 2">
    <name type="scientific">Elysia marginata</name>
    <dbReference type="NCBI Taxonomy" id="1093978"/>
    <lineage>
        <taxon>Eukaryota</taxon>
        <taxon>Metazoa</taxon>
        <taxon>Spiralia</taxon>
        <taxon>Lophotrochozoa</taxon>
        <taxon>Mollusca</taxon>
        <taxon>Gastropoda</taxon>
        <taxon>Heterobranchia</taxon>
        <taxon>Euthyneura</taxon>
        <taxon>Panpulmonata</taxon>
        <taxon>Sacoglossa</taxon>
        <taxon>Placobranchoidea</taxon>
        <taxon>Plakobranchidae</taxon>
        <taxon>Elysia</taxon>
    </lineage>
</organism>